<comment type="subcellular location">
    <subcellularLocation>
        <location evidence="1">Cell membrane</location>
        <topology evidence="1">Multi-pass membrane protein</topology>
    </subcellularLocation>
</comment>
<evidence type="ECO:0000256" key="5">
    <source>
        <dbReference type="ARBA" id="ARBA00022989"/>
    </source>
</evidence>
<evidence type="ECO:0000256" key="4">
    <source>
        <dbReference type="ARBA" id="ARBA00022692"/>
    </source>
</evidence>
<proteinExistence type="inferred from homology"/>
<dbReference type="GO" id="GO:0005886">
    <property type="term" value="C:plasma membrane"/>
    <property type="evidence" value="ECO:0007669"/>
    <property type="project" value="UniProtKB-SubCell"/>
</dbReference>
<dbReference type="InterPro" id="IPR002758">
    <property type="entry name" value="Cation_antiport_E"/>
</dbReference>
<dbReference type="OrthoDB" id="5243284at2"/>
<dbReference type="GO" id="GO:0008324">
    <property type="term" value="F:monoatomic cation transmembrane transporter activity"/>
    <property type="evidence" value="ECO:0007669"/>
    <property type="project" value="InterPro"/>
</dbReference>
<protein>
    <submittedName>
        <fullName evidence="8">Multisubunit sodium/proton antiporter, MrpE subunit</fullName>
    </submittedName>
</protein>
<dbReference type="EMBL" id="FZNO01000001">
    <property type="protein sequence ID" value="SNR25087.1"/>
    <property type="molecule type" value="Genomic_DNA"/>
</dbReference>
<evidence type="ECO:0000256" key="2">
    <source>
        <dbReference type="ARBA" id="ARBA00006228"/>
    </source>
</evidence>
<keyword evidence="6 7" id="KW-0472">Membrane</keyword>
<dbReference type="RefSeq" id="WP_089334802.1">
    <property type="nucleotide sequence ID" value="NZ_FZNO01000001.1"/>
</dbReference>
<keyword evidence="3" id="KW-1003">Cell membrane</keyword>
<organism evidence="8 9">
    <name type="scientific">Blastococcus mobilis</name>
    <dbReference type="NCBI Taxonomy" id="1938746"/>
    <lineage>
        <taxon>Bacteria</taxon>
        <taxon>Bacillati</taxon>
        <taxon>Actinomycetota</taxon>
        <taxon>Actinomycetes</taxon>
        <taxon>Geodermatophilales</taxon>
        <taxon>Geodermatophilaceae</taxon>
        <taxon>Blastococcus</taxon>
    </lineage>
</organism>
<keyword evidence="4 7" id="KW-0812">Transmembrane</keyword>
<sequence>MTTVLVRVTALTVVYLLALTSLAPGDIMIGVLLAALLVAAGRRIGPPASVRSRSPDATSGRGVTGVAALIGGTVVDMVRESWQVAGYCLRGRLPAPGLVTVPIRRDAPSSAAAWGIRVGLAPGSVVVEVDDARGELILHVPDARDPEAVRRAQLRSYERRQARVFP</sequence>
<dbReference type="Proteomes" id="UP000198403">
    <property type="component" value="Unassembled WGS sequence"/>
</dbReference>
<evidence type="ECO:0000313" key="9">
    <source>
        <dbReference type="Proteomes" id="UP000198403"/>
    </source>
</evidence>
<feature type="transmembrane region" description="Helical" evidence="7">
    <location>
        <begin position="12"/>
        <end position="39"/>
    </location>
</feature>
<dbReference type="PANTHER" id="PTHR34584:SF1">
    <property type="entry name" value="NA(+)_H(+) ANTIPORTER SUBUNIT E1"/>
    <property type="match status" value="1"/>
</dbReference>
<gene>
    <name evidence="8" type="ORF">SAMN06272737_101320</name>
</gene>
<dbReference type="PANTHER" id="PTHR34584">
    <property type="entry name" value="NA(+)/H(+) ANTIPORTER SUBUNIT E1"/>
    <property type="match status" value="1"/>
</dbReference>
<accession>A0A238UTQ7</accession>
<comment type="similarity">
    <text evidence="2">Belongs to the CPA3 antiporters (TC 2.A.63) subunit E family.</text>
</comment>
<evidence type="ECO:0000256" key="7">
    <source>
        <dbReference type="SAM" id="Phobius"/>
    </source>
</evidence>
<dbReference type="AlphaFoldDB" id="A0A238UTQ7"/>
<keyword evidence="5 7" id="KW-1133">Transmembrane helix</keyword>
<keyword evidence="9" id="KW-1185">Reference proteome</keyword>
<evidence type="ECO:0000256" key="3">
    <source>
        <dbReference type="ARBA" id="ARBA00022475"/>
    </source>
</evidence>
<evidence type="ECO:0000256" key="6">
    <source>
        <dbReference type="ARBA" id="ARBA00023136"/>
    </source>
</evidence>
<dbReference type="Pfam" id="PF01899">
    <property type="entry name" value="MNHE"/>
    <property type="match status" value="1"/>
</dbReference>
<evidence type="ECO:0000313" key="8">
    <source>
        <dbReference type="EMBL" id="SNR25087.1"/>
    </source>
</evidence>
<name>A0A238UTQ7_9ACTN</name>
<reference evidence="8 9" key="1">
    <citation type="submission" date="2017-06" db="EMBL/GenBank/DDBJ databases">
        <authorList>
            <person name="Kim H.J."/>
            <person name="Triplett B.A."/>
        </authorList>
    </citation>
    <scope>NUCLEOTIDE SEQUENCE [LARGE SCALE GENOMIC DNA]</scope>
    <source>
        <strain evidence="8 9">DSM 44272</strain>
    </source>
</reference>
<evidence type="ECO:0000256" key="1">
    <source>
        <dbReference type="ARBA" id="ARBA00004651"/>
    </source>
</evidence>